<evidence type="ECO:0000313" key="3">
    <source>
        <dbReference type="WBParaSite" id="GPUH_0001235301-mRNA-1"/>
    </source>
</evidence>
<sequence>MQKKVVTTEIGRSLFATVHGLRYIEWTLHIYKLKTEFSLELVRETNCNILGEYRVLFSARSGTGKKTESWPAQWHKLNHRIEYVPDCNEKLAELYRSDEFSRGQVQVEIQMAFAASDFENTIPPIDPDPLLVLLPYGETDERMLALHFVQNNYLQAFLKLSYRTCPKLSKTLIMGSWS</sequence>
<evidence type="ECO:0000313" key="2">
    <source>
        <dbReference type="Proteomes" id="UP000271098"/>
    </source>
</evidence>
<name>A0A183DUE8_9BILA</name>
<reference evidence="1 2" key="2">
    <citation type="submission" date="2018-11" db="EMBL/GenBank/DDBJ databases">
        <authorList>
            <consortium name="Pathogen Informatics"/>
        </authorList>
    </citation>
    <scope>NUCLEOTIDE SEQUENCE [LARGE SCALE GENOMIC DNA]</scope>
</reference>
<dbReference type="OrthoDB" id="5829216at2759"/>
<dbReference type="EMBL" id="UYRT01079238">
    <property type="protein sequence ID" value="VDN20277.1"/>
    <property type="molecule type" value="Genomic_DNA"/>
</dbReference>
<dbReference type="WBParaSite" id="GPUH_0001235301-mRNA-1">
    <property type="protein sequence ID" value="GPUH_0001235301-mRNA-1"/>
    <property type="gene ID" value="GPUH_0001235301"/>
</dbReference>
<evidence type="ECO:0000313" key="1">
    <source>
        <dbReference type="EMBL" id="VDN20277.1"/>
    </source>
</evidence>
<dbReference type="Proteomes" id="UP000271098">
    <property type="component" value="Unassembled WGS sequence"/>
</dbReference>
<proteinExistence type="predicted"/>
<keyword evidence="2" id="KW-1185">Reference proteome</keyword>
<reference evidence="3" key="1">
    <citation type="submission" date="2016-06" db="UniProtKB">
        <authorList>
            <consortium name="WormBaseParasite"/>
        </authorList>
    </citation>
    <scope>IDENTIFICATION</scope>
</reference>
<organism evidence="3">
    <name type="scientific">Gongylonema pulchrum</name>
    <dbReference type="NCBI Taxonomy" id="637853"/>
    <lineage>
        <taxon>Eukaryota</taxon>
        <taxon>Metazoa</taxon>
        <taxon>Ecdysozoa</taxon>
        <taxon>Nematoda</taxon>
        <taxon>Chromadorea</taxon>
        <taxon>Rhabditida</taxon>
        <taxon>Spirurina</taxon>
        <taxon>Spiruromorpha</taxon>
        <taxon>Spiruroidea</taxon>
        <taxon>Gongylonematidae</taxon>
        <taxon>Gongylonema</taxon>
    </lineage>
</organism>
<protein>
    <submittedName>
        <fullName evidence="3">Helitron_like_N domain-containing protein</fullName>
    </submittedName>
</protein>
<gene>
    <name evidence="1" type="ORF">GPUH_LOCUS12339</name>
</gene>
<accession>A0A183DUE8</accession>
<dbReference type="AlphaFoldDB" id="A0A183DUE8"/>